<dbReference type="InterPro" id="IPR019369">
    <property type="entry name" value="Efm5/EEF1AKMT1"/>
</dbReference>
<organism evidence="5 6">
    <name type="scientific">Hyaloperonospora brassicae</name>
    <name type="common">Brassica downy mildew</name>
    <name type="synonym">Peronospora brassicae</name>
    <dbReference type="NCBI Taxonomy" id="162125"/>
    <lineage>
        <taxon>Eukaryota</taxon>
        <taxon>Sar</taxon>
        <taxon>Stramenopiles</taxon>
        <taxon>Oomycota</taxon>
        <taxon>Peronosporomycetes</taxon>
        <taxon>Peronosporales</taxon>
        <taxon>Peronosporaceae</taxon>
        <taxon>Hyaloperonospora</taxon>
    </lineage>
</organism>
<evidence type="ECO:0000256" key="3">
    <source>
        <dbReference type="ARBA" id="ARBA00022603"/>
    </source>
</evidence>
<keyword evidence="2" id="KW-0963">Cytoplasm</keyword>
<name>A0AAV0V217_HYABA</name>
<dbReference type="GO" id="GO:0003676">
    <property type="term" value="F:nucleic acid binding"/>
    <property type="evidence" value="ECO:0007669"/>
    <property type="project" value="InterPro"/>
</dbReference>
<dbReference type="Proteomes" id="UP001162031">
    <property type="component" value="Unassembled WGS sequence"/>
</dbReference>
<keyword evidence="6" id="KW-1185">Reference proteome</keyword>
<comment type="subcellular location">
    <subcellularLocation>
        <location evidence="1">Cytoplasm</location>
    </subcellularLocation>
</comment>
<evidence type="ECO:0008006" key="7">
    <source>
        <dbReference type="Google" id="ProtNLM"/>
    </source>
</evidence>
<protein>
    <recommendedName>
        <fullName evidence="7">Protein-lysine N-methyltransferase</fullName>
    </recommendedName>
</protein>
<dbReference type="AlphaFoldDB" id="A0AAV0V217"/>
<sequence>MDSLLATELSADTLAALQAHLKTQEGQKDATVAEDFRLSQFWYDDRTGRALAQEAIEQSKEMRIAFVSTPAAYRAFVQIQDESDSRVDGDRVFLFEYDRRFDDKYGPHFVFYDYNEPTKLPAKFHRFFDYVLVDPPYLNADCMSKFAETMRWLAKDVEVVPGKRDRILNPCTFITARMLRQDIDANLGFKPSGFTPTFASKLSNQFLTYTNYTSDRFGPSAEDFGDSSGDEK</sequence>
<dbReference type="PANTHER" id="PTHR13200">
    <property type="entry name" value="EEF1A LYSINE METHYLTRANSFERASE 1"/>
    <property type="match status" value="1"/>
</dbReference>
<dbReference type="InterPro" id="IPR002052">
    <property type="entry name" value="DNA_methylase_N6_adenine_CS"/>
</dbReference>
<dbReference type="EMBL" id="CANTFL010001459">
    <property type="protein sequence ID" value="CAI5741990.1"/>
    <property type="molecule type" value="Genomic_DNA"/>
</dbReference>
<proteinExistence type="predicted"/>
<dbReference type="GO" id="GO:0032259">
    <property type="term" value="P:methylation"/>
    <property type="evidence" value="ECO:0007669"/>
    <property type="project" value="UniProtKB-KW"/>
</dbReference>
<comment type="caution">
    <text evidence="5">The sequence shown here is derived from an EMBL/GenBank/DDBJ whole genome shotgun (WGS) entry which is preliminary data.</text>
</comment>
<dbReference type="GO" id="GO:0016279">
    <property type="term" value="F:protein-lysine N-methyltransferase activity"/>
    <property type="evidence" value="ECO:0007669"/>
    <property type="project" value="InterPro"/>
</dbReference>
<accession>A0AAV0V217</accession>
<evidence type="ECO:0000256" key="1">
    <source>
        <dbReference type="ARBA" id="ARBA00004496"/>
    </source>
</evidence>
<evidence type="ECO:0000256" key="2">
    <source>
        <dbReference type="ARBA" id="ARBA00022490"/>
    </source>
</evidence>
<keyword evidence="3" id="KW-0489">Methyltransferase</keyword>
<reference evidence="5" key="1">
    <citation type="submission" date="2022-12" db="EMBL/GenBank/DDBJ databases">
        <authorList>
            <person name="Webb A."/>
        </authorList>
    </citation>
    <scope>NUCLEOTIDE SEQUENCE</scope>
    <source>
        <strain evidence="5">Hp1</strain>
    </source>
</reference>
<keyword evidence="4" id="KW-0808">Transferase</keyword>
<gene>
    <name evidence="5" type="ORF">HBR001_LOCUS8757</name>
</gene>
<evidence type="ECO:0000313" key="5">
    <source>
        <dbReference type="EMBL" id="CAI5741990.1"/>
    </source>
</evidence>
<dbReference type="PROSITE" id="PS00092">
    <property type="entry name" value="N6_MTASE"/>
    <property type="match status" value="1"/>
</dbReference>
<dbReference type="Pfam" id="PF10237">
    <property type="entry name" value="N6-adenineMlase"/>
    <property type="match status" value="1"/>
</dbReference>
<evidence type="ECO:0000256" key="4">
    <source>
        <dbReference type="ARBA" id="ARBA00022679"/>
    </source>
</evidence>
<evidence type="ECO:0000313" key="6">
    <source>
        <dbReference type="Proteomes" id="UP001162031"/>
    </source>
</evidence>
<dbReference type="InterPro" id="IPR041370">
    <property type="entry name" value="Mlase_EEF1AKMT1/ZCCHC4"/>
</dbReference>
<dbReference type="PANTHER" id="PTHR13200:SF0">
    <property type="entry name" value="EEF1A LYSINE METHYLTRANSFERASE 1"/>
    <property type="match status" value="1"/>
</dbReference>
<dbReference type="GO" id="GO:0005737">
    <property type="term" value="C:cytoplasm"/>
    <property type="evidence" value="ECO:0007669"/>
    <property type="project" value="UniProtKB-SubCell"/>
</dbReference>